<reference evidence="1" key="1">
    <citation type="journal article" date="2016" name="Nat. Genet.">
        <title>A high-quality carrot genome assembly provides new insights into carotenoid accumulation and asterid genome evolution.</title>
        <authorList>
            <person name="Iorizzo M."/>
            <person name="Ellison S."/>
            <person name="Senalik D."/>
            <person name="Zeng P."/>
            <person name="Satapoomin P."/>
            <person name="Huang J."/>
            <person name="Bowman M."/>
            <person name="Iovene M."/>
            <person name="Sanseverino W."/>
            <person name="Cavagnaro P."/>
            <person name="Yildiz M."/>
            <person name="Macko-Podgorni A."/>
            <person name="Moranska E."/>
            <person name="Grzebelus E."/>
            <person name="Grzebelus D."/>
            <person name="Ashrafi H."/>
            <person name="Zheng Z."/>
            <person name="Cheng S."/>
            <person name="Spooner D."/>
            <person name="Van Deynze A."/>
            <person name="Simon P."/>
        </authorList>
    </citation>
    <scope>NUCLEOTIDE SEQUENCE</scope>
    <source>
        <tissue evidence="1">Leaf</tissue>
    </source>
</reference>
<evidence type="ECO:0000313" key="2">
    <source>
        <dbReference type="Proteomes" id="UP000077755"/>
    </source>
</evidence>
<dbReference type="Proteomes" id="UP000077755">
    <property type="component" value="Chromosome 2"/>
</dbReference>
<reference evidence="1" key="2">
    <citation type="submission" date="2022-03" db="EMBL/GenBank/DDBJ databases">
        <title>Draft title - Genomic analysis of global carrot germplasm unveils the trajectory of domestication and the origin of high carotenoid orange carrot.</title>
        <authorList>
            <person name="Iorizzo M."/>
            <person name="Ellison S."/>
            <person name="Senalik D."/>
            <person name="Macko-Podgorni A."/>
            <person name="Grzebelus D."/>
            <person name="Bostan H."/>
            <person name="Rolling W."/>
            <person name="Curaba J."/>
            <person name="Simon P."/>
        </authorList>
    </citation>
    <scope>NUCLEOTIDE SEQUENCE</scope>
    <source>
        <tissue evidence="1">Leaf</tissue>
    </source>
</reference>
<protein>
    <submittedName>
        <fullName evidence="1">Uncharacterized protein</fullName>
    </submittedName>
</protein>
<organism evidence="1 2">
    <name type="scientific">Daucus carota subsp. sativus</name>
    <name type="common">Carrot</name>
    <dbReference type="NCBI Taxonomy" id="79200"/>
    <lineage>
        <taxon>Eukaryota</taxon>
        <taxon>Viridiplantae</taxon>
        <taxon>Streptophyta</taxon>
        <taxon>Embryophyta</taxon>
        <taxon>Tracheophyta</taxon>
        <taxon>Spermatophyta</taxon>
        <taxon>Magnoliopsida</taxon>
        <taxon>eudicotyledons</taxon>
        <taxon>Gunneridae</taxon>
        <taxon>Pentapetalae</taxon>
        <taxon>asterids</taxon>
        <taxon>campanulids</taxon>
        <taxon>Apiales</taxon>
        <taxon>Apiaceae</taxon>
        <taxon>Apioideae</taxon>
        <taxon>Scandiceae</taxon>
        <taxon>Daucinae</taxon>
        <taxon>Daucus</taxon>
        <taxon>Daucus sect. Daucus</taxon>
    </lineage>
</organism>
<proteinExistence type="predicted"/>
<dbReference type="AlphaFoldDB" id="A0AAF0WD71"/>
<gene>
    <name evidence="1" type="ORF">DCAR_0207018</name>
</gene>
<sequence length="64" mass="7311">MAMVTVLKRKIRKQDDRVDDKSNCVIQPFVVTEAIVSAFMTYGPKSSHNASLKCRVNNTRRNKI</sequence>
<name>A0AAF0WD71_DAUCS</name>
<evidence type="ECO:0000313" key="1">
    <source>
        <dbReference type="EMBL" id="WOG87787.1"/>
    </source>
</evidence>
<dbReference type="EMBL" id="CP093344">
    <property type="protein sequence ID" value="WOG87787.1"/>
    <property type="molecule type" value="Genomic_DNA"/>
</dbReference>
<keyword evidence="2" id="KW-1185">Reference proteome</keyword>
<accession>A0AAF0WD71</accession>